<dbReference type="RefSeq" id="WP_010053608.1">
    <property type="nucleotide sequence ID" value="NZ_BJOJ01000018.1"/>
</dbReference>
<organism evidence="3 4">
    <name type="scientific">Carnobacterium maltaromaticum</name>
    <name type="common">Carnobacterium piscicola</name>
    <dbReference type="NCBI Taxonomy" id="2751"/>
    <lineage>
        <taxon>Bacteria</taxon>
        <taxon>Bacillati</taxon>
        <taxon>Bacillota</taxon>
        <taxon>Bacilli</taxon>
        <taxon>Lactobacillales</taxon>
        <taxon>Carnobacteriaceae</taxon>
        <taxon>Carnobacterium</taxon>
    </lineage>
</organism>
<dbReference type="InterPro" id="IPR007167">
    <property type="entry name" value="Fe-transptr_FeoA-like"/>
</dbReference>
<name>A0AAW9JNM5_CARML</name>
<comment type="caution">
    <text evidence="3">The sequence shown here is derived from an EMBL/GenBank/DDBJ whole genome shotgun (WGS) entry which is preliminary data.</text>
</comment>
<dbReference type="Proteomes" id="UP001290462">
    <property type="component" value="Unassembled WGS sequence"/>
</dbReference>
<dbReference type="EMBL" id="JAVBVO010000003">
    <property type="protein sequence ID" value="MDZ5758225.1"/>
    <property type="molecule type" value="Genomic_DNA"/>
</dbReference>
<dbReference type="SMART" id="SM00899">
    <property type="entry name" value="FeoA"/>
    <property type="match status" value="1"/>
</dbReference>
<gene>
    <name evidence="3" type="ORF">RAK27_06080</name>
</gene>
<dbReference type="SUPFAM" id="SSF50037">
    <property type="entry name" value="C-terminal domain of transcriptional repressors"/>
    <property type="match status" value="1"/>
</dbReference>
<proteinExistence type="predicted"/>
<sequence length="77" mass="8817">MTSFSKINLHELLTIKDLSQLDQLTRRRLKDVGITEGSIVEIKRRYPFGGPCMIESDGQRVGIRKHTLDFIFGDLVL</sequence>
<evidence type="ECO:0000313" key="3">
    <source>
        <dbReference type="EMBL" id="MDZ5758225.1"/>
    </source>
</evidence>
<dbReference type="InterPro" id="IPR038157">
    <property type="entry name" value="FeoA_core_dom"/>
</dbReference>
<protein>
    <submittedName>
        <fullName evidence="3">FeoA family protein</fullName>
    </submittedName>
</protein>
<accession>A0AAW9JNM5</accession>
<feature type="domain" description="Ferrous iron transporter FeoA-like" evidence="2">
    <location>
        <begin position="7"/>
        <end position="75"/>
    </location>
</feature>
<dbReference type="Pfam" id="PF04023">
    <property type="entry name" value="FeoA"/>
    <property type="match status" value="1"/>
</dbReference>
<dbReference type="InterPro" id="IPR008988">
    <property type="entry name" value="Transcriptional_repressor_C"/>
</dbReference>
<dbReference type="GO" id="GO:0046914">
    <property type="term" value="F:transition metal ion binding"/>
    <property type="evidence" value="ECO:0007669"/>
    <property type="project" value="InterPro"/>
</dbReference>
<evidence type="ECO:0000259" key="2">
    <source>
        <dbReference type="SMART" id="SM00899"/>
    </source>
</evidence>
<evidence type="ECO:0000256" key="1">
    <source>
        <dbReference type="ARBA" id="ARBA00023004"/>
    </source>
</evidence>
<keyword evidence="1" id="KW-0408">Iron</keyword>
<evidence type="ECO:0000313" key="4">
    <source>
        <dbReference type="Proteomes" id="UP001290462"/>
    </source>
</evidence>
<dbReference type="GeneID" id="83605732"/>
<reference evidence="3" key="1">
    <citation type="submission" date="2023-08" db="EMBL/GenBank/DDBJ databases">
        <title>Genomic characterization of piscicolin 126 produced by Carnobacterium maltaromaticum CM22 strain isolated from salmon (Salmo salar).</title>
        <authorList>
            <person name="Gonzalez-Gragera E."/>
            <person name="Garcia-Lopez J.D."/>
            <person name="Teso-Perez C."/>
            <person name="Gimenez-Hernandez I."/>
            <person name="Peralta-Sanchez J.M."/>
            <person name="Valdivia E."/>
            <person name="Montalban-Lopez M."/>
            <person name="Martin-Platero A.M."/>
            <person name="Banos A."/>
            <person name="Martinez-Bueno M."/>
        </authorList>
    </citation>
    <scope>NUCLEOTIDE SEQUENCE</scope>
    <source>
        <strain evidence="3">CM22</strain>
    </source>
</reference>
<dbReference type="AlphaFoldDB" id="A0AAW9JNM5"/>
<dbReference type="Gene3D" id="2.30.30.90">
    <property type="match status" value="1"/>
</dbReference>